<evidence type="ECO:0000256" key="2">
    <source>
        <dbReference type="ARBA" id="ARBA00023125"/>
    </source>
</evidence>
<evidence type="ECO:0000256" key="3">
    <source>
        <dbReference type="ARBA" id="ARBA00023163"/>
    </source>
</evidence>
<evidence type="ECO:0000313" key="7">
    <source>
        <dbReference type="Proteomes" id="UP001501588"/>
    </source>
</evidence>
<feature type="compositionally biased region" description="Basic and acidic residues" evidence="4">
    <location>
        <begin position="83"/>
        <end position="96"/>
    </location>
</feature>
<comment type="caution">
    <text evidence="6">The sequence shown here is derived from an EMBL/GenBank/DDBJ whole genome shotgun (WGS) entry which is preliminary data.</text>
</comment>
<evidence type="ECO:0000256" key="4">
    <source>
        <dbReference type="SAM" id="MobiDB-lite"/>
    </source>
</evidence>
<dbReference type="Gene3D" id="2.10.109.10">
    <property type="entry name" value="Umud Fragment, subunit A"/>
    <property type="match status" value="1"/>
</dbReference>
<keyword evidence="7" id="KW-1185">Reference proteome</keyword>
<keyword evidence="3" id="KW-0804">Transcription</keyword>
<reference evidence="6 7" key="1">
    <citation type="journal article" date="2019" name="Int. J. Syst. Evol. Microbiol.">
        <title>The Global Catalogue of Microorganisms (GCM) 10K type strain sequencing project: providing services to taxonomists for standard genome sequencing and annotation.</title>
        <authorList>
            <consortium name="The Broad Institute Genomics Platform"/>
            <consortium name="The Broad Institute Genome Sequencing Center for Infectious Disease"/>
            <person name="Wu L."/>
            <person name="Ma J."/>
        </authorList>
    </citation>
    <scope>NUCLEOTIDE SEQUENCE [LARGE SCALE GENOMIC DNA]</scope>
    <source>
        <strain evidence="6 7">JCM 9933</strain>
    </source>
</reference>
<keyword evidence="2" id="KW-0238">DNA-binding</keyword>
<feature type="region of interest" description="Disordered" evidence="4">
    <location>
        <begin position="79"/>
        <end position="99"/>
    </location>
</feature>
<name>A0ABN1FQ48_9PROT</name>
<dbReference type="Pfam" id="PF00717">
    <property type="entry name" value="Peptidase_S24"/>
    <property type="match status" value="1"/>
</dbReference>
<dbReference type="RefSeq" id="WP_343896895.1">
    <property type="nucleotide sequence ID" value="NZ_BAAAFZ010000060.1"/>
</dbReference>
<evidence type="ECO:0000256" key="1">
    <source>
        <dbReference type="ARBA" id="ARBA00023015"/>
    </source>
</evidence>
<dbReference type="InterPro" id="IPR036286">
    <property type="entry name" value="LexA/Signal_pep-like_sf"/>
</dbReference>
<dbReference type="Proteomes" id="UP001501588">
    <property type="component" value="Unassembled WGS sequence"/>
</dbReference>
<dbReference type="CDD" id="cd06529">
    <property type="entry name" value="S24_LexA-like"/>
    <property type="match status" value="1"/>
</dbReference>
<dbReference type="EMBL" id="BAAAFZ010000060">
    <property type="protein sequence ID" value="GAA0595462.1"/>
    <property type="molecule type" value="Genomic_DNA"/>
</dbReference>
<dbReference type="SUPFAM" id="SSF51306">
    <property type="entry name" value="LexA/Signal peptidase"/>
    <property type="match status" value="1"/>
</dbReference>
<sequence>MRHDDIWRAIDALAAENGLSASGLARRAGLDATAFNPSKRIGSDGRARWPSTESVAKVLAATGTNFEVFASLVTGAPGGGLSRRGDEGAPHADRAPPRRIPLIGFAQAGGEGYFGDGGYPVGGGWDEISVPEVGDQNAYALEISGESMEPVFRDGDIVIVSPGTAIRRGDRVVVRTAKGEVMAKQLKRQSARRIDLLSLNPAHPDHSFDLSEISWMHRIVWASQ</sequence>
<evidence type="ECO:0000313" key="6">
    <source>
        <dbReference type="EMBL" id="GAA0595462.1"/>
    </source>
</evidence>
<feature type="domain" description="Peptidase S24/S26A/S26B/S26C" evidence="5">
    <location>
        <begin position="101"/>
        <end position="219"/>
    </location>
</feature>
<dbReference type="PANTHER" id="PTHR40661">
    <property type="match status" value="1"/>
</dbReference>
<keyword evidence="1" id="KW-0805">Transcription regulation</keyword>
<evidence type="ECO:0000259" key="5">
    <source>
        <dbReference type="Pfam" id="PF00717"/>
    </source>
</evidence>
<accession>A0ABN1FQ48</accession>
<organism evidence="6 7">
    <name type="scientific">Craurococcus roseus</name>
    <dbReference type="NCBI Taxonomy" id="77585"/>
    <lineage>
        <taxon>Bacteria</taxon>
        <taxon>Pseudomonadati</taxon>
        <taxon>Pseudomonadota</taxon>
        <taxon>Alphaproteobacteria</taxon>
        <taxon>Acetobacterales</taxon>
        <taxon>Acetobacteraceae</taxon>
        <taxon>Craurococcus</taxon>
    </lineage>
</organism>
<dbReference type="InterPro" id="IPR039418">
    <property type="entry name" value="LexA-like"/>
</dbReference>
<gene>
    <name evidence="6" type="ORF">GCM10009416_37260</name>
</gene>
<dbReference type="PANTHER" id="PTHR40661:SF3">
    <property type="entry name" value="FELS-1 PROPHAGE TRANSCRIPTIONAL REGULATOR"/>
    <property type="match status" value="1"/>
</dbReference>
<protein>
    <submittedName>
        <fullName evidence="6">Helix-turn-helix transcriptional regulator</fullName>
    </submittedName>
</protein>
<proteinExistence type="predicted"/>
<dbReference type="InterPro" id="IPR015927">
    <property type="entry name" value="Peptidase_S24_S26A/B/C"/>
</dbReference>